<dbReference type="EMBL" id="JABSTU010000001">
    <property type="protein sequence ID" value="KAH8039194.1"/>
    <property type="molecule type" value="Genomic_DNA"/>
</dbReference>
<name>A0A9J6EXS0_RHIMP</name>
<dbReference type="SUPFAM" id="SSF56219">
    <property type="entry name" value="DNase I-like"/>
    <property type="match status" value="1"/>
</dbReference>
<feature type="region of interest" description="Disordered" evidence="1">
    <location>
        <begin position="70"/>
        <end position="110"/>
    </location>
</feature>
<evidence type="ECO:0000256" key="1">
    <source>
        <dbReference type="SAM" id="MobiDB-lite"/>
    </source>
</evidence>
<proteinExistence type="predicted"/>
<evidence type="ECO:0000313" key="3">
    <source>
        <dbReference type="Proteomes" id="UP000821866"/>
    </source>
</evidence>
<accession>A0A9J6EXS0</accession>
<dbReference type="InterPro" id="IPR036691">
    <property type="entry name" value="Endo/exonu/phosph_ase_sf"/>
</dbReference>
<sequence length="236" mass="26210">MGDAELARLIVHQGNPTVRGVKRIKDTGSIAVLFDGGDVPNYIRVDLDIVRCYLYRKQIEDHLGRLQVVGHSPSPCDTDPSFPSPRNGPPKRRIKNLTDHKLDPLPSSPKRRDHPFYGLIGKAAKMATDTGIPLIVAGVFNAPHSTWGYVRDSPKGASVCKAIQDFNFTLLPDLSLVGYGGKSSWRNMGKDLASDHLNIERTLHAQCKCTRIQHIVNWDLFFSSRIDKAPPSDYAE</sequence>
<dbReference type="AlphaFoldDB" id="A0A9J6EXS0"/>
<keyword evidence="3" id="KW-1185">Reference proteome</keyword>
<protein>
    <recommendedName>
        <fullName evidence="4">Tick transposon</fullName>
    </recommendedName>
</protein>
<reference evidence="2" key="1">
    <citation type="journal article" date="2020" name="Cell">
        <title>Large-Scale Comparative Analyses of Tick Genomes Elucidate Their Genetic Diversity and Vector Capacities.</title>
        <authorList>
            <consortium name="Tick Genome and Microbiome Consortium (TIGMIC)"/>
            <person name="Jia N."/>
            <person name="Wang J."/>
            <person name="Shi W."/>
            <person name="Du L."/>
            <person name="Sun Y."/>
            <person name="Zhan W."/>
            <person name="Jiang J.F."/>
            <person name="Wang Q."/>
            <person name="Zhang B."/>
            <person name="Ji P."/>
            <person name="Bell-Sakyi L."/>
            <person name="Cui X.M."/>
            <person name="Yuan T.T."/>
            <person name="Jiang B.G."/>
            <person name="Yang W.F."/>
            <person name="Lam T.T."/>
            <person name="Chang Q.C."/>
            <person name="Ding S.J."/>
            <person name="Wang X.J."/>
            <person name="Zhu J.G."/>
            <person name="Ruan X.D."/>
            <person name="Zhao L."/>
            <person name="Wei J.T."/>
            <person name="Ye R.Z."/>
            <person name="Que T.C."/>
            <person name="Du C.H."/>
            <person name="Zhou Y.H."/>
            <person name="Cheng J.X."/>
            <person name="Dai P.F."/>
            <person name="Guo W.B."/>
            <person name="Han X.H."/>
            <person name="Huang E.J."/>
            <person name="Li L.F."/>
            <person name="Wei W."/>
            <person name="Gao Y.C."/>
            <person name="Liu J.Z."/>
            <person name="Shao H.Z."/>
            <person name="Wang X."/>
            <person name="Wang C.C."/>
            <person name="Yang T.C."/>
            <person name="Huo Q.B."/>
            <person name="Li W."/>
            <person name="Chen H.Y."/>
            <person name="Chen S.E."/>
            <person name="Zhou L.G."/>
            <person name="Ni X.B."/>
            <person name="Tian J.H."/>
            <person name="Sheng Y."/>
            <person name="Liu T."/>
            <person name="Pan Y.S."/>
            <person name="Xia L.Y."/>
            <person name="Li J."/>
            <person name="Zhao F."/>
            <person name="Cao W.C."/>
        </authorList>
    </citation>
    <scope>NUCLEOTIDE SEQUENCE</scope>
    <source>
        <strain evidence="2">Rmic-2018</strain>
    </source>
</reference>
<gene>
    <name evidence="2" type="ORF">HPB51_005370</name>
</gene>
<comment type="caution">
    <text evidence="2">The sequence shown here is derived from an EMBL/GenBank/DDBJ whole genome shotgun (WGS) entry which is preliminary data.</text>
</comment>
<evidence type="ECO:0008006" key="4">
    <source>
        <dbReference type="Google" id="ProtNLM"/>
    </source>
</evidence>
<reference evidence="2" key="2">
    <citation type="submission" date="2021-09" db="EMBL/GenBank/DDBJ databases">
        <authorList>
            <person name="Jia N."/>
            <person name="Wang J."/>
            <person name="Shi W."/>
            <person name="Du L."/>
            <person name="Sun Y."/>
            <person name="Zhan W."/>
            <person name="Jiang J."/>
            <person name="Wang Q."/>
            <person name="Zhang B."/>
            <person name="Ji P."/>
            <person name="Sakyi L.B."/>
            <person name="Cui X."/>
            <person name="Yuan T."/>
            <person name="Jiang B."/>
            <person name="Yang W."/>
            <person name="Lam T.T.-Y."/>
            <person name="Chang Q."/>
            <person name="Ding S."/>
            <person name="Wang X."/>
            <person name="Zhu J."/>
            <person name="Ruan X."/>
            <person name="Zhao L."/>
            <person name="Wei J."/>
            <person name="Que T."/>
            <person name="Du C."/>
            <person name="Cheng J."/>
            <person name="Dai P."/>
            <person name="Han X."/>
            <person name="Huang E."/>
            <person name="Gao Y."/>
            <person name="Liu J."/>
            <person name="Shao H."/>
            <person name="Ye R."/>
            <person name="Li L."/>
            <person name="Wei W."/>
            <person name="Wang X."/>
            <person name="Wang C."/>
            <person name="Huo Q."/>
            <person name="Li W."/>
            <person name="Guo W."/>
            <person name="Chen H."/>
            <person name="Chen S."/>
            <person name="Zhou L."/>
            <person name="Zhou L."/>
            <person name="Ni X."/>
            <person name="Tian J."/>
            <person name="Zhou Y."/>
            <person name="Sheng Y."/>
            <person name="Liu T."/>
            <person name="Pan Y."/>
            <person name="Xia L."/>
            <person name="Li J."/>
            <person name="Zhao F."/>
            <person name="Cao W."/>
        </authorList>
    </citation>
    <scope>NUCLEOTIDE SEQUENCE</scope>
    <source>
        <strain evidence="2">Rmic-2018</strain>
        <tissue evidence="2">Larvae</tissue>
    </source>
</reference>
<dbReference type="Proteomes" id="UP000821866">
    <property type="component" value="Chromosome 1"/>
</dbReference>
<evidence type="ECO:0000313" key="2">
    <source>
        <dbReference type="EMBL" id="KAH8039194.1"/>
    </source>
</evidence>
<organism evidence="2 3">
    <name type="scientific">Rhipicephalus microplus</name>
    <name type="common">Cattle tick</name>
    <name type="synonym">Boophilus microplus</name>
    <dbReference type="NCBI Taxonomy" id="6941"/>
    <lineage>
        <taxon>Eukaryota</taxon>
        <taxon>Metazoa</taxon>
        <taxon>Ecdysozoa</taxon>
        <taxon>Arthropoda</taxon>
        <taxon>Chelicerata</taxon>
        <taxon>Arachnida</taxon>
        <taxon>Acari</taxon>
        <taxon>Parasitiformes</taxon>
        <taxon>Ixodida</taxon>
        <taxon>Ixodoidea</taxon>
        <taxon>Ixodidae</taxon>
        <taxon>Rhipicephalinae</taxon>
        <taxon>Rhipicephalus</taxon>
        <taxon>Boophilus</taxon>
    </lineage>
</organism>